<reference evidence="2" key="1">
    <citation type="submission" date="2019-08" db="EMBL/GenBank/DDBJ databases">
        <authorList>
            <person name="Kucharzyk K."/>
            <person name="Murdoch R.W."/>
            <person name="Higgins S."/>
            <person name="Loffler F."/>
        </authorList>
    </citation>
    <scope>NUCLEOTIDE SEQUENCE</scope>
</reference>
<proteinExistence type="predicted"/>
<dbReference type="PANTHER" id="PTHR43566:SF2">
    <property type="entry name" value="DUF4143 DOMAIN-CONTAINING PROTEIN"/>
    <property type="match status" value="1"/>
</dbReference>
<dbReference type="Pfam" id="PF13635">
    <property type="entry name" value="DUF4143"/>
    <property type="match status" value="1"/>
</dbReference>
<accession>A0A645EEK8</accession>
<dbReference type="PANTHER" id="PTHR43566">
    <property type="entry name" value="CONSERVED PROTEIN"/>
    <property type="match status" value="1"/>
</dbReference>
<protein>
    <recommendedName>
        <fullName evidence="1">DUF4143 domain-containing protein</fullName>
    </recommendedName>
</protein>
<name>A0A645EEK8_9ZZZZ</name>
<dbReference type="InterPro" id="IPR025420">
    <property type="entry name" value="DUF4143"/>
</dbReference>
<feature type="domain" description="DUF4143" evidence="1">
    <location>
        <begin position="2"/>
        <end position="73"/>
    </location>
</feature>
<organism evidence="2">
    <name type="scientific">bioreactor metagenome</name>
    <dbReference type="NCBI Taxonomy" id="1076179"/>
    <lineage>
        <taxon>unclassified sequences</taxon>
        <taxon>metagenomes</taxon>
        <taxon>ecological metagenomes</taxon>
    </lineage>
</organism>
<gene>
    <name evidence="2" type="ORF">SDC9_147401</name>
</gene>
<sequence>MAAYLLELENPGMVARDPLLGGLFENMVVLEALKARYNQGKDANLYFFRDSNGMEVDLLLSANRTLYPMEIKAARTWSNDFSKALDQFHKLSPKAGAGTVIYAGDAGQGIGENQLINFTNVSKAIDGESLSRG</sequence>
<evidence type="ECO:0000313" key="2">
    <source>
        <dbReference type="EMBL" id="MPN00207.1"/>
    </source>
</evidence>
<evidence type="ECO:0000259" key="1">
    <source>
        <dbReference type="Pfam" id="PF13635"/>
    </source>
</evidence>
<dbReference type="AlphaFoldDB" id="A0A645EEK8"/>
<dbReference type="EMBL" id="VSSQ01046248">
    <property type="protein sequence ID" value="MPN00207.1"/>
    <property type="molecule type" value="Genomic_DNA"/>
</dbReference>
<comment type="caution">
    <text evidence="2">The sequence shown here is derived from an EMBL/GenBank/DDBJ whole genome shotgun (WGS) entry which is preliminary data.</text>
</comment>